<feature type="non-terminal residue" evidence="1">
    <location>
        <position position="54"/>
    </location>
</feature>
<gene>
    <name evidence="1" type="ORF">METZ01_LOCUS410694</name>
</gene>
<dbReference type="EMBL" id="UINC01159636">
    <property type="protein sequence ID" value="SVD57840.1"/>
    <property type="molecule type" value="Genomic_DNA"/>
</dbReference>
<protein>
    <submittedName>
        <fullName evidence="1">Uncharacterized protein</fullName>
    </submittedName>
</protein>
<name>A0A382WGU4_9ZZZZ</name>
<dbReference type="AlphaFoldDB" id="A0A382WGU4"/>
<sequence>METIDAGIHKISGKRVTRIYSSKFYFFKYITHKPNEFYNVFPLVFSLGKVPKAK</sequence>
<proteinExistence type="predicted"/>
<accession>A0A382WGU4</accession>
<reference evidence="1" key="1">
    <citation type="submission" date="2018-05" db="EMBL/GenBank/DDBJ databases">
        <authorList>
            <person name="Lanie J.A."/>
            <person name="Ng W.-L."/>
            <person name="Kazmierczak K.M."/>
            <person name="Andrzejewski T.M."/>
            <person name="Davidsen T.M."/>
            <person name="Wayne K.J."/>
            <person name="Tettelin H."/>
            <person name="Glass J.I."/>
            <person name="Rusch D."/>
            <person name="Podicherti R."/>
            <person name="Tsui H.-C.T."/>
            <person name="Winkler M.E."/>
        </authorList>
    </citation>
    <scope>NUCLEOTIDE SEQUENCE</scope>
</reference>
<organism evidence="1">
    <name type="scientific">marine metagenome</name>
    <dbReference type="NCBI Taxonomy" id="408172"/>
    <lineage>
        <taxon>unclassified sequences</taxon>
        <taxon>metagenomes</taxon>
        <taxon>ecological metagenomes</taxon>
    </lineage>
</organism>
<evidence type="ECO:0000313" key="1">
    <source>
        <dbReference type="EMBL" id="SVD57840.1"/>
    </source>
</evidence>